<evidence type="ECO:0000256" key="1">
    <source>
        <dbReference type="ARBA" id="ARBA00004141"/>
    </source>
</evidence>
<organism evidence="9 10">
    <name type="scientific">Didymella pomorum</name>
    <dbReference type="NCBI Taxonomy" id="749634"/>
    <lineage>
        <taxon>Eukaryota</taxon>
        <taxon>Fungi</taxon>
        <taxon>Dikarya</taxon>
        <taxon>Ascomycota</taxon>
        <taxon>Pezizomycotina</taxon>
        <taxon>Dothideomycetes</taxon>
        <taxon>Pleosporomycetidae</taxon>
        <taxon>Pleosporales</taxon>
        <taxon>Pleosporineae</taxon>
        <taxon>Didymellaceae</taxon>
        <taxon>Didymella</taxon>
    </lineage>
</organism>
<feature type="compositionally biased region" description="Polar residues" evidence="6">
    <location>
        <begin position="387"/>
        <end position="399"/>
    </location>
</feature>
<dbReference type="Pfam" id="PF20684">
    <property type="entry name" value="Fung_rhodopsin"/>
    <property type="match status" value="1"/>
</dbReference>
<dbReference type="AlphaFoldDB" id="A0A9W8ZHZ1"/>
<dbReference type="Proteomes" id="UP001140510">
    <property type="component" value="Unassembled WGS sequence"/>
</dbReference>
<name>A0A9W8ZHZ1_9PLEO</name>
<evidence type="ECO:0000256" key="7">
    <source>
        <dbReference type="SAM" id="Phobius"/>
    </source>
</evidence>
<proteinExistence type="inferred from homology"/>
<accession>A0A9W8ZHZ1</accession>
<evidence type="ECO:0000313" key="10">
    <source>
        <dbReference type="Proteomes" id="UP001140510"/>
    </source>
</evidence>
<dbReference type="GO" id="GO:0016020">
    <property type="term" value="C:membrane"/>
    <property type="evidence" value="ECO:0007669"/>
    <property type="project" value="UniProtKB-SubCell"/>
</dbReference>
<keyword evidence="3 7" id="KW-1133">Transmembrane helix</keyword>
<feature type="transmembrane region" description="Helical" evidence="7">
    <location>
        <begin position="130"/>
        <end position="156"/>
    </location>
</feature>
<comment type="subcellular location">
    <subcellularLocation>
        <location evidence="1">Membrane</location>
        <topology evidence="1">Multi-pass membrane protein</topology>
    </subcellularLocation>
</comment>
<feature type="transmembrane region" description="Helical" evidence="7">
    <location>
        <begin position="176"/>
        <end position="200"/>
    </location>
</feature>
<feature type="transmembrane region" description="Helical" evidence="7">
    <location>
        <begin position="45"/>
        <end position="68"/>
    </location>
</feature>
<gene>
    <name evidence="9" type="ORF">N0V91_002613</name>
</gene>
<reference evidence="9" key="1">
    <citation type="submission" date="2022-10" db="EMBL/GenBank/DDBJ databases">
        <title>Tapping the CABI collections for fungal endophytes: first genome assemblies for Collariella, Neodidymelliopsis, Ascochyta clinopodiicola, Didymella pomorum, Didymosphaeria variabile, Neocosmospora piperis and Neocucurbitaria cava.</title>
        <authorList>
            <person name="Hill R."/>
        </authorList>
    </citation>
    <scope>NUCLEOTIDE SEQUENCE</scope>
    <source>
        <strain evidence="9">IMI 355091</strain>
    </source>
</reference>
<feature type="transmembrane region" description="Helical" evidence="7">
    <location>
        <begin position="13"/>
        <end position="33"/>
    </location>
</feature>
<dbReference type="InterPro" id="IPR049326">
    <property type="entry name" value="Rhodopsin_dom_fungi"/>
</dbReference>
<evidence type="ECO:0000256" key="5">
    <source>
        <dbReference type="ARBA" id="ARBA00038359"/>
    </source>
</evidence>
<keyword evidence="2 7" id="KW-0812">Transmembrane</keyword>
<feature type="compositionally biased region" description="Basic and acidic residues" evidence="6">
    <location>
        <begin position="373"/>
        <end position="386"/>
    </location>
</feature>
<feature type="domain" description="Rhodopsin" evidence="8">
    <location>
        <begin position="26"/>
        <end position="269"/>
    </location>
</feature>
<comment type="similarity">
    <text evidence="5">Belongs to the SAT4 family.</text>
</comment>
<evidence type="ECO:0000256" key="4">
    <source>
        <dbReference type="ARBA" id="ARBA00023136"/>
    </source>
</evidence>
<keyword evidence="10" id="KW-1185">Reference proteome</keyword>
<dbReference type="EMBL" id="JAPEVA010000012">
    <property type="protein sequence ID" value="KAJ4409257.1"/>
    <property type="molecule type" value="Genomic_DNA"/>
</dbReference>
<evidence type="ECO:0000313" key="9">
    <source>
        <dbReference type="EMBL" id="KAJ4409257.1"/>
    </source>
</evidence>
<dbReference type="InterPro" id="IPR052337">
    <property type="entry name" value="SAT4-like"/>
</dbReference>
<dbReference type="PANTHER" id="PTHR33048">
    <property type="entry name" value="PTH11-LIKE INTEGRAL MEMBRANE PROTEIN (AFU_ORTHOLOGUE AFUA_5G11245)"/>
    <property type="match status" value="1"/>
</dbReference>
<comment type="caution">
    <text evidence="9">The sequence shown here is derived from an EMBL/GenBank/DDBJ whole genome shotgun (WGS) entry which is preliminary data.</text>
</comment>
<keyword evidence="4 7" id="KW-0472">Membrane</keyword>
<evidence type="ECO:0000256" key="6">
    <source>
        <dbReference type="SAM" id="MobiDB-lite"/>
    </source>
</evidence>
<evidence type="ECO:0000256" key="3">
    <source>
        <dbReference type="ARBA" id="ARBA00022989"/>
    </source>
</evidence>
<feature type="region of interest" description="Disordered" evidence="6">
    <location>
        <begin position="369"/>
        <end position="427"/>
    </location>
</feature>
<feature type="compositionally biased region" description="Basic and acidic residues" evidence="6">
    <location>
        <begin position="404"/>
        <end position="418"/>
    </location>
</feature>
<sequence>MAPVKDRKFLPEIWVLYSIGVLWVVLRFAVRLRTVGIRGFQIEDGFAFVAVLCWTVIIVGIHVTYFTATNIDYSASEVWDLTEHQVEMASFGSKLYIITLYAYIAMIFSLKAVVIILYRRLAFGAWQKKLLNFTIAVCIVGFIATTLMLSLMCLPFERRFRVRPLPANVCTASSTFFIVLSCFNAFTDALLLTVPLPMLWTLRIPLPRRVGVFLLLSSGIFVMSACITRVSLTVVPDITVRIIARWGARELAIALVAVNTASLRPMFRKNFWLSEKALAERRNSRPRNFYVWGSLHRVHQKFNKRFPLNSTTAGDSTIQNYAAEEGTRMQPDFHDSGIHVIGQPARALEPMSERRGGFGRSVIETLVHGQSRTGKERDLEKNETQDTMRSVARTRSASPNIRPCRKDDSVDMHPKSEKTLTGSKATQ</sequence>
<evidence type="ECO:0000256" key="2">
    <source>
        <dbReference type="ARBA" id="ARBA00022692"/>
    </source>
</evidence>
<dbReference type="PANTHER" id="PTHR33048:SF47">
    <property type="entry name" value="INTEGRAL MEMBRANE PROTEIN-RELATED"/>
    <property type="match status" value="1"/>
</dbReference>
<protein>
    <recommendedName>
        <fullName evidence="8">Rhodopsin domain-containing protein</fullName>
    </recommendedName>
</protein>
<feature type="transmembrane region" description="Helical" evidence="7">
    <location>
        <begin position="212"/>
        <end position="232"/>
    </location>
</feature>
<evidence type="ECO:0000259" key="8">
    <source>
        <dbReference type="Pfam" id="PF20684"/>
    </source>
</evidence>
<feature type="transmembrane region" description="Helical" evidence="7">
    <location>
        <begin position="95"/>
        <end position="118"/>
    </location>
</feature>
<dbReference type="OrthoDB" id="4329349at2759"/>